<dbReference type="PROSITE" id="PS00211">
    <property type="entry name" value="ABC_TRANSPORTER_1"/>
    <property type="match status" value="1"/>
</dbReference>
<dbReference type="GO" id="GO:0015833">
    <property type="term" value="P:peptide transport"/>
    <property type="evidence" value="ECO:0007669"/>
    <property type="project" value="InterPro"/>
</dbReference>
<dbReference type="Proteomes" id="UP000002219">
    <property type="component" value="Chromosome 2"/>
</dbReference>
<dbReference type="CDD" id="cd03257">
    <property type="entry name" value="ABC_NikE_OppD_transporters"/>
    <property type="match status" value="1"/>
</dbReference>
<dbReference type="InterPro" id="IPR003593">
    <property type="entry name" value="AAA+_ATPase"/>
</dbReference>
<reference evidence="7 8" key="1">
    <citation type="journal article" date="2010" name="Stand. Genomic Sci.">
        <title>Complete genome sequence of Nocardiopsis dassonvillei type strain (IMRU 509).</title>
        <authorList>
            <person name="Sun H."/>
            <person name="Lapidus A."/>
            <person name="Nolan M."/>
            <person name="Lucas S."/>
            <person name="Del Rio T.G."/>
            <person name="Tice H."/>
            <person name="Cheng J.F."/>
            <person name="Tapia R."/>
            <person name="Han C."/>
            <person name="Goodwin L."/>
            <person name="Pitluck S."/>
            <person name="Pagani I."/>
            <person name="Ivanova N."/>
            <person name="Mavromatis K."/>
            <person name="Mikhailova N."/>
            <person name="Pati A."/>
            <person name="Chen A."/>
            <person name="Palaniappan K."/>
            <person name="Land M."/>
            <person name="Hauser L."/>
            <person name="Chang Y.J."/>
            <person name="Jeffries C.D."/>
            <person name="Djao O.D."/>
            <person name="Rohde M."/>
            <person name="Sikorski J."/>
            <person name="Goker M."/>
            <person name="Woyke T."/>
            <person name="Bristow J."/>
            <person name="Eisen J.A."/>
            <person name="Markowitz V."/>
            <person name="Hugenholtz P."/>
            <person name="Kyrpides N.C."/>
            <person name="Klenk H.P."/>
        </authorList>
    </citation>
    <scope>NUCLEOTIDE SEQUENCE [LARGE SCALE GENOMIC DNA]</scope>
    <source>
        <strain evidence="8">ATCC 23218 / DSM 43111 / CIP 107115 / JCM 7437 / KCTC 9190 / NBRC 14626 / NCTC 10488 / NRRL B-5397 / IMRU 509</strain>
        <plasmid evidence="8">Chromosome 2</plasmid>
    </source>
</reference>
<evidence type="ECO:0000256" key="3">
    <source>
        <dbReference type="ARBA" id="ARBA00022741"/>
    </source>
</evidence>
<dbReference type="PROSITE" id="PS50893">
    <property type="entry name" value="ABC_TRANSPORTER_2"/>
    <property type="match status" value="1"/>
</dbReference>
<evidence type="ECO:0000259" key="6">
    <source>
        <dbReference type="PROSITE" id="PS50893"/>
    </source>
</evidence>
<keyword evidence="2" id="KW-0813">Transport</keyword>
<comment type="similarity">
    <text evidence="1">Belongs to the ABC transporter superfamily.</text>
</comment>
<dbReference type="Pfam" id="PF08352">
    <property type="entry name" value="oligo_HPY"/>
    <property type="match status" value="1"/>
</dbReference>
<dbReference type="InterPro" id="IPR050319">
    <property type="entry name" value="ABC_transp_ATP-bind"/>
</dbReference>
<evidence type="ECO:0000256" key="4">
    <source>
        <dbReference type="ARBA" id="ARBA00022840"/>
    </source>
</evidence>
<keyword evidence="3" id="KW-0547">Nucleotide-binding</keyword>
<evidence type="ECO:0000256" key="2">
    <source>
        <dbReference type="ARBA" id="ARBA00022448"/>
    </source>
</evidence>
<dbReference type="GO" id="GO:0016887">
    <property type="term" value="F:ATP hydrolysis activity"/>
    <property type="evidence" value="ECO:0007669"/>
    <property type="project" value="InterPro"/>
</dbReference>
<dbReference type="Pfam" id="PF00005">
    <property type="entry name" value="ABC_tran"/>
    <property type="match status" value="1"/>
</dbReference>
<dbReference type="eggNOG" id="COG4608">
    <property type="taxonomic scope" value="Bacteria"/>
</dbReference>
<feature type="compositionally biased region" description="Basic and acidic residues" evidence="5">
    <location>
        <begin position="373"/>
        <end position="385"/>
    </location>
</feature>
<evidence type="ECO:0000256" key="5">
    <source>
        <dbReference type="SAM" id="MobiDB-lite"/>
    </source>
</evidence>
<dbReference type="PANTHER" id="PTHR43776">
    <property type="entry name" value="TRANSPORT ATP-BINDING PROTEIN"/>
    <property type="match status" value="1"/>
</dbReference>
<dbReference type="Gene3D" id="3.40.50.300">
    <property type="entry name" value="P-loop containing nucleotide triphosphate hydrolases"/>
    <property type="match status" value="1"/>
</dbReference>
<dbReference type="SMART" id="SM00382">
    <property type="entry name" value="AAA"/>
    <property type="match status" value="1"/>
</dbReference>
<feature type="compositionally biased region" description="Low complexity" evidence="5">
    <location>
        <begin position="361"/>
        <end position="372"/>
    </location>
</feature>
<evidence type="ECO:0000313" key="7">
    <source>
        <dbReference type="EMBL" id="ADH70636.1"/>
    </source>
</evidence>
<dbReference type="GO" id="GO:0055085">
    <property type="term" value="P:transmembrane transport"/>
    <property type="evidence" value="ECO:0007669"/>
    <property type="project" value="UniProtKB-ARBA"/>
</dbReference>
<dbReference type="InterPro" id="IPR013563">
    <property type="entry name" value="Oligopep_ABC_C"/>
</dbReference>
<sequence length="385" mass="41710">MPTETPAATPDPAPRGPASATPAEPVLSIRGLRVDYPVRGRSRRGPRHVRAVAGVDLDVYPGETLGLVGESGCGKTTLGSSVMRARPEASGEIRYRASDGRVLEALALPRGDTAAYRREVRMVFQDPQSSLNPRMTLRDIVGEPLRMLLGLRGQELEARVREVMERVGLHPDHLRRHPHAFSGGQRQRVAIARALVPGPRLVVADEAVSALDTSVRSQILNLLQDLQDDLGLTYLFVSHDLSVVEHVCDRVAVMYLGRIVEVAPTDELFGRPRHPYTEALISAVPIPDPRLRGTRERVRLTGEVPDPSRPPSGCPFHPRCRYATGLCAAEEPAPRTVAPGRTVACHHAGELDLAGITADSAPGTATTGPPARATREPPTRQEQES</sequence>
<dbReference type="InterPro" id="IPR027417">
    <property type="entry name" value="P-loop_NTPase"/>
</dbReference>
<proteinExistence type="inferred from homology"/>
<feature type="domain" description="ABC transporter" evidence="6">
    <location>
        <begin position="32"/>
        <end position="281"/>
    </location>
</feature>
<dbReference type="FunFam" id="3.40.50.300:FF:000016">
    <property type="entry name" value="Oligopeptide ABC transporter ATP-binding component"/>
    <property type="match status" value="1"/>
</dbReference>
<dbReference type="NCBIfam" id="TIGR01727">
    <property type="entry name" value="oligo_HPY"/>
    <property type="match status" value="1"/>
</dbReference>
<dbReference type="GO" id="GO:0005524">
    <property type="term" value="F:ATP binding"/>
    <property type="evidence" value="ECO:0007669"/>
    <property type="project" value="UniProtKB-KW"/>
</dbReference>
<dbReference type="InterPro" id="IPR017871">
    <property type="entry name" value="ABC_transporter-like_CS"/>
</dbReference>
<dbReference type="OrthoDB" id="2986442at2"/>
<gene>
    <name evidence="7" type="ordered locus">Ndas_5256</name>
</gene>
<dbReference type="PANTHER" id="PTHR43776:SF7">
    <property type="entry name" value="D,D-DIPEPTIDE TRANSPORT ATP-BINDING PROTEIN DDPF-RELATED"/>
    <property type="match status" value="1"/>
</dbReference>
<feature type="region of interest" description="Disordered" evidence="5">
    <location>
        <begin position="1"/>
        <end position="24"/>
    </location>
</feature>
<evidence type="ECO:0000256" key="1">
    <source>
        <dbReference type="ARBA" id="ARBA00005417"/>
    </source>
</evidence>
<evidence type="ECO:0000313" key="8">
    <source>
        <dbReference type="Proteomes" id="UP000002219"/>
    </source>
</evidence>
<geneLocation type="plasmid" evidence="8">
    <name>pNDAS01</name>
</geneLocation>
<feature type="region of interest" description="Disordered" evidence="5">
    <location>
        <begin position="356"/>
        <end position="385"/>
    </location>
</feature>
<dbReference type="RefSeq" id="WP_013156243.1">
    <property type="nucleotide sequence ID" value="NC_014211.1"/>
</dbReference>
<dbReference type="SUPFAM" id="SSF52540">
    <property type="entry name" value="P-loop containing nucleoside triphosphate hydrolases"/>
    <property type="match status" value="1"/>
</dbReference>
<dbReference type="GeneID" id="91487478"/>
<name>D7B8X8_NOCDD</name>
<dbReference type="STRING" id="446468.Ndas_5256"/>
<dbReference type="AlphaFoldDB" id="D7B8X8"/>
<keyword evidence="8" id="KW-1185">Reference proteome</keyword>
<protein>
    <submittedName>
        <fullName evidence="7">Oligopeptide/dipeptide ABC transporter, ATPase subunit</fullName>
    </submittedName>
</protein>
<dbReference type="EMBL" id="CP002041">
    <property type="protein sequence ID" value="ADH70636.1"/>
    <property type="molecule type" value="Genomic_DNA"/>
</dbReference>
<keyword evidence="4" id="KW-0067">ATP-binding</keyword>
<organism evidence="7 8">
    <name type="scientific">Nocardiopsis dassonvillei (strain ATCC 23218 / DSM 43111 / CIP 107115 / JCM 7437 / KCTC 9190 / NBRC 14626 / NCTC 10488 / NRRL B-5397 / IMRU 509)</name>
    <name type="common">Actinomadura dassonvillei</name>
    <dbReference type="NCBI Taxonomy" id="446468"/>
    <lineage>
        <taxon>Bacteria</taxon>
        <taxon>Bacillati</taxon>
        <taxon>Actinomycetota</taxon>
        <taxon>Actinomycetes</taxon>
        <taxon>Streptosporangiales</taxon>
        <taxon>Nocardiopsidaceae</taxon>
        <taxon>Nocardiopsis</taxon>
    </lineage>
</organism>
<accession>D7B8X8</accession>
<dbReference type="HOGENOM" id="CLU_000604_1_23_11"/>
<dbReference type="InterPro" id="IPR003439">
    <property type="entry name" value="ABC_transporter-like_ATP-bd"/>
</dbReference>
<dbReference type="KEGG" id="nda:Ndas_5256"/>